<dbReference type="Gene3D" id="3.10.129.10">
    <property type="entry name" value="Hotdog Thioesterase"/>
    <property type="match status" value="1"/>
</dbReference>
<dbReference type="Proteomes" id="UP000277294">
    <property type="component" value="Unassembled WGS sequence"/>
</dbReference>
<keyword evidence="2" id="KW-0456">Lyase</keyword>
<dbReference type="InterPro" id="IPR029069">
    <property type="entry name" value="HotDog_dom_sf"/>
</dbReference>
<gene>
    <name evidence="2" type="ORF">PIGHUM_04526</name>
</gene>
<accession>A0A3P4B7X9</accession>
<dbReference type="CDD" id="cd03450">
    <property type="entry name" value="NodN"/>
    <property type="match status" value="1"/>
</dbReference>
<dbReference type="PANTHER" id="PTHR42993">
    <property type="entry name" value="MAOC-LIKE DEHYDRATASE DOMAIN-CONTAINING PROTEIN"/>
    <property type="match status" value="1"/>
</dbReference>
<dbReference type="EMBL" id="UWPJ01000039">
    <property type="protein sequence ID" value="VCU72427.1"/>
    <property type="molecule type" value="Genomic_DNA"/>
</dbReference>
<evidence type="ECO:0000313" key="2">
    <source>
        <dbReference type="EMBL" id="VCU72427.1"/>
    </source>
</evidence>
<dbReference type="AlphaFoldDB" id="A0A3P4B7X9"/>
<dbReference type="PANTHER" id="PTHR42993:SF1">
    <property type="entry name" value="MAOC-LIKE DEHYDRATASE DOMAIN-CONTAINING PROTEIN"/>
    <property type="match status" value="1"/>
</dbReference>
<reference evidence="2 3" key="1">
    <citation type="submission" date="2018-10" db="EMBL/GenBank/DDBJ databases">
        <authorList>
            <person name="Criscuolo A."/>
        </authorList>
    </citation>
    <scope>NUCLEOTIDE SEQUENCE [LARGE SCALE GENOMIC DNA]</scope>
    <source>
        <strain evidence="2">DnA1</strain>
    </source>
</reference>
<dbReference type="InterPro" id="IPR039375">
    <property type="entry name" value="NodN-like"/>
</dbReference>
<keyword evidence="3" id="KW-1185">Reference proteome</keyword>
<feature type="domain" description="MaoC-like" evidence="1">
    <location>
        <begin position="25"/>
        <end position="130"/>
    </location>
</feature>
<dbReference type="Pfam" id="PF01575">
    <property type="entry name" value="MaoC_dehydratas"/>
    <property type="match status" value="1"/>
</dbReference>
<evidence type="ECO:0000313" key="3">
    <source>
        <dbReference type="Proteomes" id="UP000277294"/>
    </source>
</evidence>
<dbReference type="InterPro" id="IPR002539">
    <property type="entry name" value="MaoC-like_dom"/>
</dbReference>
<dbReference type="SUPFAM" id="SSF54637">
    <property type="entry name" value="Thioesterase/thiol ester dehydrase-isomerase"/>
    <property type="match status" value="1"/>
</dbReference>
<protein>
    <submittedName>
        <fullName evidence="2">Putative enoyl-CoA hydratase 1</fullName>
        <ecNumber evidence="2">4.2.1.17</ecNumber>
    </submittedName>
</protein>
<name>A0A3P4B7X9_9BURK</name>
<dbReference type="RefSeq" id="WP_124081971.1">
    <property type="nucleotide sequence ID" value="NZ_UWPJ01000039.1"/>
</dbReference>
<evidence type="ECO:0000259" key="1">
    <source>
        <dbReference type="Pfam" id="PF01575"/>
    </source>
</evidence>
<organism evidence="2 3">
    <name type="scientific">Pigmentiphaga humi</name>
    <dbReference type="NCBI Taxonomy" id="2478468"/>
    <lineage>
        <taxon>Bacteria</taxon>
        <taxon>Pseudomonadati</taxon>
        <taxon>Pseudomonadota</taxon>
        <taxon>Betaproteobacteria</taxon>
        <taxon>Burkholderiales</taxon>
        <taxon>Alcaligenaceae</taxon>
        <taxon>Pigmentiphaga</taxon>
    </lineage>
</organism>
<dbReference type="EC" id="4.2.1.17" evidence="2"/>
<dbReference type="OrthoDB" id="9801735at2"/>
<dbReference type="GO" id="GO:0004300">
    <property type="term" value="F:enoyl-CoA hydratase activity"/>
    <property type="evidence" value="ECO:0007669"/>
    <property type="project" value="UniProtKB-EC"/>
</dbReference>
<sequence>MASHPPLSSAIRQFDSVQALVDFVGQPAIVSDTVAVDQETIDRFGQVTRDNQWIHVDPARAQAESPYGRTIAHGFLVLSLLTYWQASCVAFPGAAMVLNYGFDKIRFTAPVPSGARVSARFALAEVKEIRPGEARCTWSITVEVEVEGAQRPSVHADWLIMVRYEGAEPA</sequence>
<proteinExistence type="predicted"/>